<sequence length="65" mass="6768">MVSVLVVNDQSLQRHALRLLLTAEPDLTVIGEATGGNEAVLASTALRPDVVLLDRQSSVQGGGQS</sequence>
<organism evidence="3 4">
    <name type="scientific">Streptomyces albiflavescens</name>
    <dbReference type="NCBI Taxonomy" id="1623582"/>
    <lineage>
        <taxon>Bacteria</taxon>
        <taxon>Bacillati</taxon>
        <taxon>Actinomycetota</taxon>
        <taxon>Actinomycetes</taxon>
        <taxon>Kitasatosporales</taxon>
        <taxon>Streptomycetaceae</taxon>
        <taxon>Streptomyces</taxon>
    </lineage>
</organism>
<dbReference type="InterPro" id="IPR011006">
    <property type="entry name" value="CheY-like_superfamily"/>
</dbReference>
<accession>A0A917Y8W6</accession>
<feature type="domain" description="Response regulatory" evidence="2">
    <location>
        <begin position="3"/>
        <end position="65"/>
    </location>
</feature>
<proteinExistence type="predicted"/>
<protein>
    <recommendedName>
        <fullName evidence="2">Response regulatory domain-containing protein</fullName>
    </recommendedName>
</protein>
<keyword evidence="1" id="KW-0597">Phosphoprotein</keyword>
<evidence type="ECO:0000259" key="2">
    <source>
        <dbReference type="PROSITE" id="PS50110"/>
    </source>
</evidence>
<evidence type="ECO:0000313" key="4">
    <source>
        <dbReference type="Proteomes" id="UP000600365"/>
    </source>
</evidence>
<evidence type="ECO:0000256" key="1">
    <source>
        <dbReference type="PROSITE-ProRule" id="PRU00169"/>
    </source>
</evidence>
<keyword evidence="4" id="KW-1185">Reference proteome</keyword>
<comment type="caution">
    <text evidence="3">The sequence shown here is derived from an EMBL/GenBank/DDBJ whole genome shotgun (WGS) entry which is preliminary data.</text>
</comment>
<dbReference type="PROSITE" id="PS50110">
    <property type="entry name" value="RESPONSE_REGULATORY"/>
    <property type="match status" value="1"/>
</dbReference>
<dbReference type="Proteomes" id="UP000600365">
    <property type="component" value="Unassembled WGS sequence"/>
</dbReference>
<gene>
    <name evidence="3" type="ORF">GCM10011579_057850</name>
</gene>
<reference evidence="3 4" key="1">
    <citation type="journal article" date="2014" name="Int. J. Syst. Evol. Microbiol.">
        <title>Complete genome sequence of Corynebacterium casei LMG S-19264T (=DSM 44701T), isolated from a smear-ripened cheese.</title>
        <authorList>
            <consortium name="US DOE Joint Genome Institute (JGI-PGF)"/>
            <person name="Walter F."/>
            <person name="Albersmeier A."/>
            <person name="Kalinowski J."/>
            <person name="Ruckert C."/>
        </authorList>
    </citation>
    <scope>NUCLEOTIDE SEQUENCE [LARGE SCALE GENOMIC DNA]</scope>
    <source>
        <strain evidence="3 4">CGMCC 4.7111</strain>
    </source>
</reference>
<dbReference type="GO" id="GO:0000160">
    <property type="term" value="P:phosphorelay signal transduction system"/>
    <property type="evidence" value="ECO:0007669"/>
    <property type="project" value="InterPro"/>
</dbReference>
<evidence type="ECO:0000313" key="3">
    <source>
        <dbReference type="EMBL" id="GGN76584.1"/>
    </source>
</evidence>
<dbReference type="AlphaFoldDB" id="A0A917Y8W6"/>
<feature type="modified residue" description="4-aspartylphosphate" evidence="1">
    <location>
        <position position="54"/>
    </location>
</feature>
<dbReference type="Gene3D" id="3.40.50.2300">
    <property type="match status" value="1"/>
</dbReference>
<name>A0A917Y8W6_9ACTN</name>
<dbReference type="EMBL" id="BMMM01000011">
    <property type="protein sequence ID" value="GGN76584.1"/>
    <property type="molecule type" value="Genomic_DNA"/>
</dbReference>
<dbReference type="SUPFAM" id="SSF52172">
    <property type="entry name" value="CheY-like"/>
    <property type="match status" value="1"/>
</dbReference>
<dbReference type="InterPro" id="IPR001789">
    <property type="entry name" value="Sig_transdc_resp-reg_receiver"/>
</dbReference>